<dbReference type="EMBL" id="JALGAR010000006">
    <property type="protein sequence ID" value="MCI4659749.1"/>
    <property type="molecule type" value="Genomic_DNA"/>
</dbReference>
<gene>
    <name evidence="2" type="ORF">MQH31_18235</name>
</gene>
<name>A0AA41QZM1_9MICO</name>
<protein>
    <submittedName>
        <fullName evidence="2">Uncharacterized protein</fullName>
    </submittedName>
</protein>
<organism evidence="2 3">
    <name type="scientific">Cryobacterium zhongshanensis</name>
    <dbReference type="NCBI Taxonomy" id="2928153"/>
    <lineage>
        <taxon>Bacteria</taxon>
        <taxon>Bacillati</taxon>
        <taxon>Actinomycetota</taxon>
        <taxon>Actinomycetes</taxon>
        <taxon>Micrococcales</taxon>
        <taxon>Microbacteriaceae</taxon>
        <taxon>Cryobacterium</taxon>
    </lineage>
</organism>
<feature type="transmembrane region" description="Helical" evidence="1">
    <location>
        <begin position="74"/>
        <end position="96"/>
    </location>
</feature>
<dbReference type="RefSeq" id="WP_243013240.1">
    <property type="nucleotide sequence ID" value="NZ_JALGAR010000006.1"/>
</dbReference>
<proteinExistence type="predicted"/>
<comment type="caution">
    <text evidence="2">The sequence shown here is derived from an EMBL/GenBank/DDBJ whole genome shotgun (WGS) entry which is preliminary data.</text>
</comment>
<evidence type="ECO:0000256" key="1">
    <source>
        <dbReference type="SAM" id="Phobius"/>
    </source>
</evidence>
<accession>A0AA41QZM1</accession>
<evidence type="ECO:0000313" key="3">
    <source>
        <dbReference type="Proteomes" id="UP001165341"/>
    </source>
</evidence>
<dbReference type="Proteomes" id="UP001165341">
    <property type="component" value="Unassembled WGS sequence"/>
</dbReference>
<keyword evidence="1" id="KW-0812">Transmembrane</keyword>
<sequence>MELYETKVRRAAAKIRLQEDAERLVREEDELARVTAVRESIAANQALSKAIIEKEAQERRQAKAAWDARGPSKYLPIVALIVVACVVMTLFVTGVISGAQAPPCAATVARWYVCGK</sequence>
<keyword evidence="3" id="KW-1185">Reference proteome</keyword>
<reference evidence="2" key="1">
    <citation type="submission" date="2022-03" db="EMBL/GenBank/DDBJ databases">
        <title>Cryobacterium sp. nov. strain ZS14-85, isolated from Antarctic soil.</title>
        <authorList>
            <person name="Li J."/>
            <person name="Niu G."/>
        </authorList>
    </citation>
    <scope>NUCLEOTIDE SEQUENCE</scope>
    <source>
        <strain evidence="2">ZS14-85</strain>
    </source>
</reference>
<keyword evidence="1" id="KW-1133">Transmembrane helix</keyword>
<keyword evidence="1" id="KW-0472">Membrane</keyword>
<dbReference type="AlphaFoldDB" id="A0AA41QZM1"/>
<evidence type="ECO:0000313" key="2">
    <source>
        <dbReference type="EMBL" id="MCI4659749.1"/>
    </source>
</evidence>